<organism evidence="7 8">
    <name type="scientific">Cannabis sativa</name>
    <name type="common">Hemp</name>
    <name type="synonym">Marijuana</name>
    <dbReference type="NCBI Taxonomy" id="3483"/>
    <lineage>
        <taxon>Eukaryota</taxon>
        <taxon>Viridiplantae</taxon>
        <taxon>Streptophyta</taxon>
        <taxon>Embryophyta</taxon>
        <taxon>Tracheophyta</taxon>
        <taxon>Spermatophyta</taxon>
        <taxon>Magnoliopsida</taxon>
        <taxon>eudicotyledons</taxon>
        <taxon>Gunneridae</taxon>
        <taxon>Pentapetalae</taxon>
        <taxon>rosids</taxon>
        <taxon>fabids</taxon>
        <taxon>Rosales</taxon>
        <taxon>Cannabaceae</taxon>
        <taxon>Cannabis</taxon>
    </lineage>
</organism>
<dbReference type="GO" id="GO:0005634">
    <property type="term" value="C:nucleus"/>
    <property type="evidence" value="ECO:0007669"/>
    <property type="project" value="UniProtKB-SubCell"/>
</dbReference>
<evidence type="ECO:0000256" key="3">
    <source>
        <dbReference type="ARBA" id="ARBA00023125"/>
    </source>
</evidence>
<sequence length="394" mass="44731">MKLSSPSRRDEASEFKSSRPFFKVVMRPYCVRGSMMNLPSSFAKEYLEARATCSNAILKLPNGCGRTWSVLCKFKVYNHEVISSRFQAGWPAFVKDNNLKLGDVCVFVLLEDITFTFEVVIFRVSKEDKDAMNGETVMPNGRVTTLPTPKKQQQYFSMIEKAKLLEMAQFKSEYPFFKIVMYPSFLGSRYYMEVPMEFAKRNLKKEGDAILSVSDSGGYWPIQFEMRHMKSKGKVRAEFRCGWKEFAKDNELKVGDVCIFELLKRSENLFRVSILCAVDDYNDAYHKNCQGGGSNPKIEVGEKLASFSDKNFLPSFYLVPEIKFSAPIHLKIIVLIDDVSKVYSRSLMTSAKFSSASHLAPSSYGDPGDKSLVISNGLEYFDFGSPIPFLGIFS</sequence>
<keyword evidence="3" id="KW-0238">DNA-binding</keyword>
<dbReference type="Gene3D" id="2.40.330.10">
    <property type="entry name" value="DNA-binding pseudobarrel domain"/>
    <property type="match status" value="2"/>
</dbReference>
<evidence type="ECO:0000313" key="8">
    <source>
        <dbReference type="Proteomes" id="UP000525078"/>
    </source>
</evidence>
<dbReference type="InterPro" id="IPR003340">
    <property type="entry name" value="B3_DNA-bd"/>
</dbReference>
<accession>A0A7J6GCM8</accession>
<dbReference type="Pfam" id="PF02362">
    <property type="entry name" value="B3"/>
    <property type="match status" value="2"/>
</dbReference>
<dbReference type="InterPro" id="IPR044837">
    <property type="entry name" value="REM16-like"/>
</dbReference>
<evidence type="ECO:0000259" key="6">
    <source>
        <dbReference type="PROSITE" id="PS50863"/>
    </source>
</evidence>
<reference evidence="7 8" key="1">
    <citation type="journal article" date="2020" name="bioRxiv">
        <title>Sequence and annotation of 42 cannabis genomes reveals extensive copy number variation in cannabinoid synthesis and pathogen resistance genes.</title>
        <authorList>
            <person name="Mckernan K.J."/>
            <person name="Helbert Y."/>
            <person name="Kane L.T."/>
            <person name="Ebling H."/>
            <person name="Zhang L."/>
            <person name="Liu B."/>
            <person name="Eaton Z."/>
            <person name="Mclaughlin S."/>
            <person name="Kingan S."/>
            <person name="Baybayan P."/>
            <person name="Concepcion G."/>
            <person name="Jordan M."/>
            <person name="Riva A."/>
            <person name="Barbazuk W."/>
            <person name="Harkins T."/>
        </authorList>
    </citation>
    <scope>NUCLEOTIDE SEQUENCE [LARGE SCALE GENOMIC DNA]</scope>
    <source>
        <strain evidence="8">cv. Jamaican Lion 4</strain>
        <tissue evidence="7">Leaf</tissue>
    </source>
</reference>
<dbReference type="PROSITE" id="PS50863">
    <property type="entry name" value="B3"/>
    <property type="match status" value="2"/>
</dbReference>
<dbReference type="CDD" id="cd10017">
    <property type="entry name" value="B3_DNA"/>
    <property type="match status" value="2"/>
</dbReference>
<feature type="domain" description="TF-B3" evidence="6">
    <location>
        <begin position="21"/>
        <end position="125"/>
    </location>
</feature>
<dbReference type="SMART" id="SM01019">
    <property type="entry name" value="B3"/>
    <property type="match status" value="2"/>
</dbReference>
<evidence type="ECO:0000313" key="7">
    <source>
        <dbReference type="EMBL" id="KAF4380725.1"/>
    </source>
</evidence>
<dbReference type="PANTHER" id="PTHR31391:SF143">
    <property type="entry name" value="B3 DNA-BINDING DOMAIN PROTEIN"/>
    <property type="match status" value="1"/>
</dbReference>
<evidence type="ECO:0000256" key="2">
    <source>
        <dbReference type="ARBA" id="ARBA00023015"/>
    </source>
</evidence>
<dbReference type="InterPro" id="IPR015300">
    <property type="entry name" value="DNA-bd_pseudobarrel_sf"/>
</dbReference>
<evidence type="ECO:0000256" key="1">
    <source>
        <dbReference type="ARBA" id="ARBA00004123"/>
    </source>
</evidence>
<proteinExistence type="predicted"/>
<evidence type="ECO:0000256" key="5">
    <source>
        <dbReference type="ARBA" id="ARBA00023242"/>
    </source>
</evidence>
<keyword evidence="2" id="KW-0805">Transcription regulation</keyword>
<dbReference type="AlphaFoldDB" id="A0A7J6GCM8"/>
<dbReference type="PANTHER" id="PTHR31391">
    <property type="entry name" value="B3 DOMAIN-CONTAINING PROTEIN OS11G0197600-RELATED"/>
    <property type="match status" value="1"/>
</dbReference>
<gene>
    <name evidence="7" type="ORF">F8388_017079</name>
</gene>
<protein>
    <recommendedName>
        <fullName evidence="6">TF-B3 domain-containing protein</fullName>
    </recommendedName>
</protein>
<evidence type="ECO:0000256" key="4">
    <source>
        <dbReference type="ARBA" id="ARBA00023163"/>
    </source>
</evidence>
<dbReference type="EMBL" id="JAATIP010000064">
    <property type="protein sequence ID" value="KAF4380725.1"/>
    <property type="molecule type" value="Genomic_DNA"/>
</dbReference>
<keyword evidence="4" id="KW-0804">Transcription</keyword>
<dbReference type="SUPFAM" id="SSF101936">
    <property type="entry name" value="DNA-binding pseudobarrel domain"/>
    <property type="match status" value="2"/>
</dbReference>
<feature type="domain" description="TF-B3" evidence="6">
    <location>
        <begin position="177"/>
        <end position="278"/>
    </location>
</feature>
<keyword evidence="5" id="KW-0539">Nucleus</keyword>
<name>A0A7J6GCM8_CANSA</name>
<dbReference type="GO" id="GO:0003677">
    <property type="term" value="F:DNA binding"/>
    <property type="evidence" value="ECO:0007669"/>
    <property type="project" value="UniProtKB-KW"/>
</dbReference>
<comment type="subcellular location">
    <subcellularLocation>
        <location evidence="1">Nucleus</location>
    </subcellularLocation>
</comment>
<comment type="caution">
    <text evidence="7">The sequence shown here is derived from an EMBL/GenBank/DDBJ whole genome shotgun (WGS) entry which is preliminary data.</text>
</comment>
<dbReference type="Proteomes" id="UP000525078">
    <property type="component" value="Unassembled WGS sequence"/>
</dbReference>